<dbReference type="InterPro" id="IPR041249">
    <property type="entry name" value="HEPN_DZIP3"/>
</dbReference>
<sequence length="328" mass="37839">MASNMASAKRKTNYARLGQAAQNELPNILRELLLIKEPPNLLHGHVMQNDDLKKRLRNDDMLKIQRVANNNGYNGFDIPLMYTLIRNLKLVPPPTQGWDKNGPTPVELTIGDDVERIRRIRNEILHRGDADVDEDVLAVYMCTFKEIAGRLEAYLGKQNNEFVSQIESLETCCMDIKTEQMYLDNLKEIVESEKLDRKKLKKKSYLRRETIKWKQGSILGIGGDKSQCYQLCNYEMHSGEVVPVYIQDDYDMPDTLNIDDGKLQYGMNDGIFFIVYHDKNLKPYQHRFIQNENQKKAYAVNESLKALTSGAIDLSWTVGDQLRDFKIS</sequence>
<accession>A0A6J8ET32</accession>
<evidence type="ECO:0000259" key="1">
    <source>
        <dbReference type="Pfam" id="PF18738"/>
    </source>
</evidence>
<feature type="domain" description="DZIP3-like HEPN" evidence="1">
    <location>
        <begin position="56"/>
        <end position="182"/>
    </location>
</feature>
<gene>
    <name evidence="2" type="ORF">MCOR_55602</name>
</gene>
<organism evidence="2 3">
    <name type="scientific">Mytilus coruscus</name>
    <name type="common">Sea mussel</name>
    <dbReference type="NCBI Taxonomy" id="42192"/>
    <lineage>
        <taxon>Eukaryota</taxon>
        <taxon>Metazoa</taxon>
        <taxon>Spiralia</taxon>
        <taxon>Lophotrochozoa</taxon>
        <taxon>Mollusca</taxon>
        <taxon>Bivalvia</taxon>
        <taxon>Autobranchia</taxon>
        <taxon>Pteriomorphia</taxon>
        <taxon>Mytilida</taxon>
        <taxon>Mytiloidea</taxon>
        <taxon>Mytilidae</taxon>
        <taxon>Mytilinae</taxon>
        <taxon>Mytilus</taxon>
    </lineage>
</organism>
<proteinExistence type="predicted"/>
<dbReference type="EMBL" id="CACVKT020009829">
    <property type="protein sequence ID" value="CAC5423620.1"/>
    <property type="molecule type" value="Genomic_DNA"/>
</dbReference>
<dbReference type="Proteomes" id="UP000507470">
    <property type="component" value="Unassembled WGS sequence"/>
</dbReference>
<keyword evidence="3" id="KW-1185">Reference proteome</keyword>
<dbReference type="OrthoDB" id="6113695at2759"/>
<evidence type="ECO:0000313" key="3">
    <source>
        <dbReference type="Proteomes" id="UP000507470"/>
    </source>
</evidence>
<protein>
    <recommendedName>
        <fullName evidence="1">DZIP3-like HEPN domain-containing protein</fullName>
    </recommendedName>
</protein>
<evidence type="ECO:0000313" key="2">
    <source>
        <dbReference type="EMBL" id="CAC5423620.1"/>
    </source>
</evidence>
<name>A0A6J8ET32_MYTCO</name>
<dbReference type="Pfam" id="PF18738">
    <property type="entry name" value="HEPN_DZIP3"/>
    <property type="match status" value="1"/>
</dbReference>
<reference evidence="2 3" key="1">
    <citation type="submission" date="2020-06" db="EMBL/GenBank/DDBJ databases">
        <authorList>
            <person name="Li R."/>
            <person name="Bekaert M."/>
        </authorList>
    </citation>
    <scope>NUCLEOTIDE SEQUENCE [LARGE SCALE GENOMIC DNA]</scope>
    <source>
        <strain evidence="3">wild</strain>
    </source>
</reference>
<dbReference type="AlphaFoldDB" id="A0A6J8ET32"/>